<dbReference type="Gene3D" id="3.20.20.60">
    <property type="entry name" value="Phosphoenolpyruvate-binding domains"/>
    <property type="match status" value="1"/>
</dbReference>
<comment type="similarity">
    <text evidence="4 14">Belongs to the pyruvate kinase family.</text>
</comment>
<evidence type="ECO:0000256" key="13">
    <source>
        <dbReference type="ARBA" id="ARBA00023317"/>
    </source>
</evidence>
<evidence type="ECO:0000256" key="5">
    <source>
        <dbReference type="ARBA" id="ARBA00012142"/>
    </source>
</evidence>
<dbReference type="EC" id="2.7.1.40" evidence="5 14"/>
<organism evidence="16 17">
    <name type="scientific">Theropithecus gelada</name>
    <name type="common">Gelada baboon</name>
    <dbReference type="NCBI Taxonomy" id="9565"/>
    <lineage>
        <taxon>Eukaryota</taxon>
        <taxon>Metazoa</taxon>
        <taxon>Chordata</taxon>
        <taxon>Craniata</taxon>
        <taxon>Vertebrata</taxon>
        <taxon>Euteleostomi</taxon>
        <taxon>Mammalia</taxon>
        <taxon>Eutheria</taxon>
        <taxon>Euarchontoglires</taxon>
        <taxon>Primates</taxon>
        <taxon>Haplorrhini</taxon>
        <taxon>Catarrhini</taxon>
        <taxon>Cercopithecidae</taxon>
        <taxon>Cercopithecinae</taxon>
        <taxon>Theropithecus</taxon>
    </lineage>
</organism>
<reference evidence="16" key="2">
    <citation type="submission" date="2025-09" db="UniProtKB">
        <authorList>
            <consortium name="Ensembl"/>
        </authorList>
    </citation>
    <scope>IDENTIFICATION</scope>
</reference>
<protein>
    <recommendedName>
        <fullName evidence="5 14">Pyruvate kinase</fullName>
        <ecNumber evidence="5 14">2.7.1.40</ecNumber>
    </recommendedName>
</protein>
<dbReference type="PRINTS" id="PR01050">
    <property type="entry name" value="PYRUVTKNASE"/>
</dbReference>
<dbReference type="AlphaFoldDB" id="A0A8D2FKU6"/>
<dbReference type="PANTHER" id="PTHR11817">
    <property type="entry name" value="PYRUVATE KINASE"/>
    <property type="match status" value="1"/>
</dbReference>
<evidence type="ECO:0000256" key="8">
    <source>
        <dbReference type="ARBA" id="ARBA00022741"/>
    </source>
</evidence>
<accession>A0A8D2FKU6</accession>
<dbReference type="Proteomes" id="UP000694411">
    <property type="component" value="Unassembled WGS sequence"/>
</dbReference>
<dbReference type="GO" id="GO:0000287">
    <property type="term" value="F:magnesium ion binding"/>
    <property type="evidence" value="ECO:0007669"/>
    <property type="project" value="InterPro"/>
</dbReference>
<comment type="catalytic activity">
    <reaction evidence="14">
        <text>pyruvate + ATP = phosphoenolpyruvate + ADP + H(+)</text>
        <dbReference type="Rhea" id="RHEA:18157"/>
        <dbReference type="ChEBI" id="CHEBI:15361"/>
        <dbReference type="ChEBI" id="CHEBI:15378"/>
        <dbReference type="ChEBI" id="CHEBI:30616"/>
        <dbReference type="ChEBI" id="CHEBI:58702"/>
        <dbReference type="ChEBI" id="CHEBI:456216"/>
        <dbReference type="EC" id="2.7.1.40"/>
    </reaction>
</comment>
<feature type="domain" description="Pyruvate kinase barrel" evidence="15">
    <location>
        <begin position="3"/>
        <end position="142"/>
    </location>
</feature>
<evidence type="ECO:0000256" key="11">
    <source>
        <dbReference type="ARBA" id="ARBA00022842"/>
    </source>
</evidence>
<dbReference type="InterPro" id="IPR015793">
    <property type="entry name" value="Pyrv_Knase_brl"/>
</dbReference>
<evidence type="ECO:0000256" key="10">
    <source>
        <dbReference type="ARBA" id="ARBA00022840"/>
    </source>
</evidence>
<keyword evidence="17" id="KW-1185">Reference proteome</keyword>
<dbReference type="Pfam" id="PF00224">
    <property type="entry name" value="PK"/>
    <property type="match status" value="1"/>
</dbReference>
<dbReference type="InterPro" id="IPR001697">
    <property type="entry name" value="Pyr_Knase"/>
</dbReference>
<name>A0A8D2FKU6_THEGE</name>
<dbReference type="GO" id="GO:0005524">
    <property type="term" value="F:ATP binding"/>
    <property type="evidence" value="ECO:0007669"/>
    <property type="project" value="UniProtKB-KW"/>
</dbReference>
<dbReference type="GO" id="GO:0004743">
    <property type="term" value="F:pyruvate kinase activity"/>
    <property type="evidence" value="ECO:0007669"/>
    <property type="project" value="UniProtKB-EC"/>
</dbReference>
<proteinExistence type="inferred from homology"/>
<evidence type="ECO:0000256" key="12">
    <source>
        <dbReference type="ARBA" id="ARBA00023152"/>
    </source>
</evidence>
<keyword evidence="12 14" id="KW-0324">Glycolysis</keyword>
<dbReference type="InterPro" id="IPR040442">
    <property type="entry name" value="Pyrv_kinase-like_dom_sf"/>
</dbReference>
<evidence type="ECO:0000256" key="4">
    <source>
        <dbReference type="ARBA" id="ARBA00008663"/>
    </source>
</evidence>
<comment type="cofactor">
    <cofactor evidence="2">
        <name>K(+)</name>
        <dbReference type="ChEBI" id="CHEBI:29103"/>
    </cofactor>
</comment>
<evidence type="ECO:0000256" key="6">
    <source>
        <dbReference type="ARBA" id="ARBA00022679"/>
    </source>
</evidence>
<evidence type="ECO:0000256" key="7">
    <source>
        <dbReference type="ARBA" id="ARBA00022723"/>
    </source>
</evidence>
<comment type="pathway">
    <text evidence="3 14">Carbohydrate degradation; glycolysis; pyruvate from D-glyceraldehyde 3-phosphate: step 5/5.</text>
</comment>
<evidence type="ECO:0000256" key="3">
    <source>
        <dbReference type="ARBA" id="ARBA00004997"/>
    </source>
</evidence>
<keyword evidence="7" id="KW-0479">Metal-binding</keyword>
<dbReference type="InterPro" id="IPR015813">
    <property type="entry name" value="Pyrv/PenolPyrv_kinase-like_dom"/>
</dbReference>
<dbReference type="InterPro" id="IPR018209">
    <property type="entry name" value="Pyrv_Knase_AS"/>
</dbReference>
<keyword evidence="13" id="KW-0670">Pyruvate</keyword>
<keyword evidence="6 14" id="KW-0808">Transferase</keyword>
<sequence length="156" mass="16980">MTDVDMVFASFICKASDAHEVRKVLGEKGKNIKVISKIENHEGVWRFDEILETSDGLMVAHDDIGIEIPAEKVFLAQKIMIGCCNQAGRPVICATLMLESIITKPHPTRCEGSDVANAVLDRADCIMLSGEAVKGDYPLEAVRMQHLIAGEAEAAI</sequence>
<evidence type="ECO:0000256" key="1">
    <source>
        <dbReference type="ARBA" id="ARBA00001946"/>
    </source>
</evidence>
<evidence type="ECO:0000259" key="15">
    <source>
        <dbReference type="Pfam" id="PF00224"/>
    </source>
</evidence>
<reference evidence="16" key="1">
    <citation type="submission" date="2025-08" db="UniProtKB">
        <authorList>
            <consortium name="Ensembl"/>
        </authorList>
    </citation>
    <scope>IDENTIFICATION</scope>
</reference>
<keyword evidence="10" id="KW-0067">ATP-binding</keyword>
<keyword evidence="11 14" id="KW-0460">Magnesium</keyword>
<dbReference type="SUPFAM" id="SSF51621">
    <property type="entry name" value="Phosphoenolpyruvate/pyruvate domain"/>
    <property type="match status" value="1"/>
</dbReference>
<dbReference type="UniPathway" id="UPA00109">
    <property type="reaction ID" value="UER00188"/>
</dbReference>
<comment type="cofactor">
    <cofactor evidence="1">
        <name>Mg(2+)</name>
        <dbReference type="ChEBI" id="CHEBI:18420"/>
    </cofactor>
</comment>
<dbReference type="GO" id="GO:0016301">
    <property type="term" value="F:kinase activity"/>
    <property type="evidence" value="ECO:0007669"/>
    <property type="project" value="UniProtKB-KW"/>
</dbReference>
<dbReference type="FunFam" id="3.20.20.60:FF:000025">
    <property type="entry name" value="Pyruvate kinase"/>
    <property type="match status" value="1"/>
</dbReference>
<evidence type="ECO:0000313" key="16">
    <source>
        <dbReference type="Ensembl" id="ENSTGEP00000022156.1"/>
    </source>
</evidence>
<dbReference type="GO" id="GO:0030955">
    <property type="term" value="F:potassium ion binding"/>
    <property type="evidence" value="ECO:0007669"/>
    <property type="project" value="InterPro"/>
</dbReference>
<evidence type="ECO:0000256" key="14">
    <source>
        <dbReference type="RuleBase" id="RU000504"/>
    </source>
</evidence>
<dbReference type="Ensembl" id="ENSTGET00000026438.1">
    <property type="protein sequence ID" value="ENSTGEP00000022156.1"/>
    <property type="gene ID" value="ENSTGEG00000017910.1"/>
</dbReference>
<evidence type="ECO:0000313" key="17">
    <source>
        <dbReference type="Proteomes" id="UP000694411"/>
    </source>
</evidence>
<dbReference type="PROSITE" id="PS00110">
    <property type="entry name" value="PYRUVATE_KINASE"/>
    <property type="match status" value="1"/>
</dbReference>
<keyword evidence="9 14" id="KW-0418">Kinase</keyword>
<evidence type="ECO:0000256" key="9">
    <source>
        <dbReference type="ARBA" id="ARBA00022777"/>
    </source>
</evidence>
<keyword evidence="8" id="KW-0547">Nucleotide-binding</keyword>
<evidence type="ECO:0000256" key="2">
    <source>
        <dbReference type="ARBA" id="ARBA00001958"/>
    </source>
</evidence>